<dbReference type="PANTHER" id="PTHR11183">
    <property type="entry name" value="GLYCOGENIN SUBFAMILY MEMBER"/>
    <property type="match status" value="1"/>
</dbReference>
<dbReference type="AlphaFoldDB" id="A0A6T0VPH1"/>
<dbReference type="SUPFAM" id="SSF53448">
    <property type="entry name" value="Nucleotide-diphospho-sugar transferases"/>
    <property type="match status" value="1"/>
</dbReference>
<protein>
    <recommendedName>
        <fullName evidence="4">Hexosyltransferase</fullName>
    </recommendedName>
</protein>
<dbReference type="EMBL" id="HBNR01018208">
    <property type="protein sequence ID" value="CAE4572421.1"/>
    <property type="molecule type" value="Transcribed_RNA"/>
</dbReference>
<evidence type="ECO:0000313" key="2">
    <source>
        <dbReference type="EMBL" id="CAE4572421.1"/>
    </source>
</evidence>
<dbReference type="Gene3D" id="3.90.550.10">
    <property type="entry name" value="Spore Coat Polysaccharide Biosynthesis Protein SpsA, Chain A"/>
    <property type="match status" value="1"/>
</dbReference>
<sequence>MYGDNPEYALLALVLARRLATLGDRHPLLILPTPDVPAPFLHALRRAGCQVLSPTGYLWMHPQLLRAPKGRHSPVLTKLRALGLVGLKKLLLLDLDILPRRGLDALFEFRAPAAKMMPAHLQHALPLASGDIVPNTWLEVCAQTGTAGRINAGVCLLEPDPELLEYIAREVDPARELFEADGADAICDVFGALWRPSWTPEEDALTRGLRALYPEVCWTHLGVAWNYEVQGDLGYYPGLPLAEEHSRLDLKKDVCVFHFSGSQKPSWYAWHIGRGEMSIEEVCREAAEVKADEDPRGTVHAATREWLEAFGELHTHARCVWGIDVLELVGWAAPSLATWPGGPAPGEACQGPRAPEELPGSPDGQQRDRSRSRGEAYLASAGDVAPDSE</sequence>
<evidence type="ECO:0000313" key="3">
    <source>
        <dbReference type="EMBL" id="CAE4572422.1"/>
    </source>
</evidence>
<proteinExistence type="predicted"/>
<name>A0A6T0VPH1_9DINO</name>
<dbReference type="EMBL" id="HBNR01018210">
    <property type="protein sequence ID" value="CAE4572422.1"/>
    <property type="molecule type" value="Transcribed_RNA"/>
</dbReference>
<accession>A0A6T0VPH1</accession>
<organism evidence="3">
    <name type="scientific">Alexandrium monilatum</name>
    <dbReference type="NCBI Taxonomy" id="311494"/>
    <lineage>
        <taxon>Eukaryota</taxon>
        <taxon>Sar</taxon>
        <taxon>Alveolata</taxon>
        <taxon>Dinophyceae</taxon>
        <taxon>Gonyaulacales</taxon>
        <taxon>Pyrocystaceae</taxon>
        <taxon>Alexandrium</taxon>
    </lineage>
</organism>
<feature type="compositionally biased region" description="Basic and acidic residues" evidence="1">
    <location>
        <begin position="365"/>
        <end position="374"/>
    </location>
</feature>
<feature type="region of interest" description="Disordered" evidence="1">
    <location>
        <begin position="341"/>
        <end position="389"/>
    </location>
</feature>
<evidence type="ECO:0000256" key="1">
    <source>
        <dbReference type="SAM" id="MobiDB-lite"/>
    </source>
</evidence>
<reference evidence="3" key="1">
    <citation type="submission" date="2021-01" db="EMBL/GenBank/DDBJ databases">
        <authorList>
            <person name="Corre E."/>
            <person name="Pelletier E."/>
            <person name="Niang G."/>
            <person name="Scheremetjew M."/>
            <person name="Finn R."/>
            <person name="Kale V."/>
            <person name="Holt S."/>
            <person name="Cochrane G."/>
            <person name="Meng A."/>
            <person name="Brown T."/>
            <person name="Cohen L."/>
        </authorList>
    </citation>
    <scope>NUCLEOTIDE SEQUENCE</scope>
    <source>
        <strain evidence="3">CCMP3105</strain>
    </source>
</reference>
<evidence type="ECO:0008006" key="4">
    <source>
        <dbReference type="Google" id="ProtNLM"/>
    </source>
</evidence>
<dbReference type="InterPro" id="IPR029044">
    <property type="entry name" value="Nucleotide-diphossugar_trans"/>
</dbReference>
<dbReference type="InterPro" id="IPR050587">
    <property type="entry name" value="GNT1/Glycosyltrans_8"/>
</dbReference>
<gene>
    <name evidence="2" type="ORF">AMON00008_LOCUS12040</name>
    <name evidence="3" type="ORF">AMON00008_LOCUS12041</name>
</gene>